<dbReference type="GO" id="GO:0005886">
    <property type="term" value="C:plasma membrane"/>
    <property type="evidence" value="ECO:0007669"/>
    <property type="project" value="TreeGrafter"/>
</dbReference>
<keyword evidence="4 6" id="KW-0472">Membrane</keyword>
<dbReference type="InterPro" id="IPR002810">
    <property type="entry name" value="NfeD-like_C"/>
</dbReference>
<gene>
    <name evidence="8" type="ORF">CLV92_11631</name>
</gene>
<dbReference type="PANTHER" id="PTHR33507">
    <property type="entry name" value="INNER MEMBRANE PROTEIN YBBJ"/>
    <property type="match status" value="1"/>
</dbReference>
<dbReference type="SUPFAM" id="SSF141322">
    <property type="entry name" value="NfeD domain-like"/>
    <property type="match status" value="1"/>
</dbReference>
<organism evidence="8 9">
    <name type="scientific">Kineococcus xinjiangensis</name>
    <dbReference type="NCBI Taxonomy" id="512762"/>
    <lineage>
        <taxon>Bacteria</taxon>
        <taxon>Bacillati</taxon>
        <taxon>Actinomycetota</taxon>
        <taxon>Actinomycetes</taxon>
        <taxon>Kineosporiales</taxon>
        <taxon>Kineosporiaceae</taxon>
        <taxon>Kineococcus</taxon>
    </lineage>
</organism>
<evidence type="ECO:0000256" key="4">
    <source>
        <dbReference type="ARBA" id="ARBA00023136"/>
    </source>
</evidence>
<reference evidence="8 9" key="1">
    <citation type="submission" date="2018-02" db="EMBL/GenBank/DDBJ databases">
        <title>Genomic Encyclopedia of Archaeal and Bacterial Type Strains, Phase II (KMG-II): from individual species to whole genera.</title>
        <authorList>
            <person name="Goeker M."/>
        </authorList>
    </citation>
    <scope>NUCLEOTIDE SEQUENCE [LARGE SCALE GENOMIC DNA]</scope>
    <source>
        <strain evidence="8 9">DSM 22857</strain>
    </source>
</reference>
<dbReference type="InterPro" id="IPR052165">
    <property type="entry name" value="Membrane_assoc_protease"/>
</dbReference>
<comment type="caution">
    <text evidence="8">The sequence shown here is derived from an EMBL/GenBank/DDBJ whole genome shotgun (WGS) entry which is preliminary data.</text>
</comment>
<evidence type="ECO:0000256" key="2">
    <source>
        <dbReference type="ARBA" id="ARBA00022692"/>
    </source>
</evidence>
<dbReference type="OrthoDB" id="9792945at2"/>
<dbReference type="InterPro" id="IPR012340">
    <property type="entry name" value="NA-bd_OB-fold"/>
</dbReference>
<accession>A0A2S6IDC7</accession>
<sequence length="172" mass="17163">MGEWFESLLDQSWWLWLAAALALGILELFSLDLVFLMLAGGALGGAAAAGLGLGAVGQVLVALASALLLAGTVRPVLLRRLRMPEVATGAAALVGRSARVISEVTAGGGLVKLAGEAWTARSAPGAAFAPGEEVVVTAIDGATAVVGPASAAPPAPDVRPAPPNIPRREADG</sequence>
<feature type="transmembrane region" description="Helical" evidence="6">
    <location>
        <begin position="59"/>
        <end position="77"/>
    </location>
</feature>
<evidence type="ECO:0000313" key="9">
    <source>
        <dbReference type="Proteomes" id="UP000239485"/>
    </source>
</evidence>
<dbReference type="EMBL" id="PTJD01000016">
    <property type="protein sequence ID" value="PPK92170.1"/>
    <property type="molecule type" value="Genomic_DNA"/>
</dbReference>
<feature type="compositionally biased region" description="Pro residues" evidence="5">
    <location>
        <begin position="151"/>
        <end position="165"/>
    </location>
</feature>
<dbReference type="Proteomes" id="UP000239485">
    <property type="component" value="Unassembled WGS sequence"/>
</dbReference>
<dbReference type="GO" id="GO:0008233">
    <property type="term" value="F:peptidase activity"/>
    <property type="evidence" value="ECO:0007669"/>
    <property type="project" value="UniProtKB-KW"/>
</dbReference>
<evidence type="ECO:0000256" key="5">
    <source>
        <dbReference type="SAM" id="MobiDB-lite"/>
    </source>
</evidence>
<keyword evidence="8" id="KW-0645">Protease</keyword>
<dbReference type="AlphaFoldDB" id="A0A2S6IDC7"/>
<dbReference type="PANTHER" id="PTHR33507:SF3">
    <property type="entry name" value="INNER MEMBRANE PROTEIN YBBJ"/>
    <property type="match status" value="1"/>
</dbReference>
<comment type="subcellular location">
    <subcellularLocation>
        <location evidence="1">Membrane</location>
        <topology evidence="1">Multi-pass membrane protein</topology>
    </subcellularLocation>
</comment>
<keyword evidence="8" id="KW-0378">Hydrolase</keyword>
<evidence type="ECO:0000256" key="6">
    <source>
        <dbReference type="SAM" id="Phobius"/>
    </source>
</evidence>
<evidence type="ECO:0000256" key="1">
    <source>
        <dbReference type="ARBA" id="ARBA00004141"/>
    </source>
</evidence>
<feature type="transmembrane region" description="Helical" evidence="6">
    <location>
        <begin position="12"/>
        <end position="29"/>
    </location>
</feature>
<evidence type="ECO:0000259" key="7">
    <source>
        <dbReference type="Pfam" id="PF01957"/>
    </source>
</evidence>
<protein>
    <submittedName>
        <fullName evidence="8">Membrane protein implicated in regulation of membrane protease activity</fullName>
    </submittedName>
</protein>
<proteinExistence type="predicted"/>
<dbReference type="RefSeq" id="WP_104435082.1">
    <property type="nucleotide sequence ID" value="NZ_PTJD01000016.1"/>
</dbReference>
<feature type="region of interest" description="Disordered" evidence="5">
    <location>
        <begin position="147"/>
        <end position="172"/>
    </location>
</feature>
<dbReference type="Gene3D" id="2.40.50.140">
    <property type="entry name" value="Nucleic acid-binding proteins"/>
    <property type="match status" value="1"/>
</dbReference>
<dbReference type="Pfam" id="PF01957">
    <property type="entry name" value="NfeD"/>
    <property type="match status" value="1"/>
</dbReference>
<feature type="domain" description="NfeD-like C-terminal" evidence="7">
    <location>
        <begin position="91"/>
        <end position="148"/>
    </location>
</feature>
<keyword evidence="3 6" id="KW-1133">Transmembrane helix</keyword>
<keyword evidence="9" id="KW-1185">Reference proteome</keyword>
<evidence type="ECO:0000256" key="3">
    <source>
        <dbReference type="ARBA" id="ARBA00022989"/>
    </source>
</evidence>
<name>A0A2S6IDC7_9ACTN</name>
<evidence type="ECO:0000313" key="8">
    <source>
        <dbReference type="EMBL" id="PPK92170.1"/>
    </source>
</evidence>
<dbReference type="GO" id="GO:0006508">
    <property type="term" value="P:proteolysis"/>
    <property type="evidence" value="ECO:0007669"/>
    <property type="project" value="UniProtKB-KW"/>
</dbReference>
<keyword evidence="2 6" id="KW-0812">Transmembrane</keyword>